<reference evidence="2 3" key="1">
    <citation type="submission" date="2021-06" db="EMBL/GenBank/DDBJ databases">
        <title>Caerostris extrusa draft genome.</title>
        <authorList>
            <person name="Kono N."/>
            <person name="Arakawa K."/>
        </authorList>
    </citation>
    <scope>NUCLEOTIDE SEQUENCE [LARGE SCALE GENOMIC DNA]</scope>
</reference>
<accession>A0AAV4THL0</accession>
<name>A0AAV4THL0_CAEEX</name>
<evidence type="ECO:0000256" key="1">
    <source>
        <dbReference type="SAM" id="MobiDB-lite"/>
    </source>
</evidence>
<gene>
    <name evidence="2" type="ORF">CEXT_543111</name>
</gene>
<organism evidence="2 3">
    <name type="scientific">Caerostris extrusa</name>
    <name type="common">Bark spider</name>
    <name type="synonym">Caerostris bankana</name>
    <dbReference type="NCBI Taxonomy" id="172846"/>
    <lineage>
        <taxon>Eukaryota</taxon>
        <taxon>Metazoa</taxon>
        <taxon>Ecdysozoa</taxon>
        <taxon>Arthropoda</taxon>
        <taxon>Chelicerata</taxon>
        <taxon>Arachnida</taxon>
        <taxon>Araneae</taxon>
        <taxon>Araneomorphae</taxon>
        <taxon>Entelegynae</taxon>
        <taxon>Araneoidea</taxon>
        <taxon>Araneidae</taxon>
        <taxon>Caerostris</taxon>
    </lineage>
</organism>
<comment type="caution">
    <text evidence="2">The sequence shown here is derived from an EMBL/GenBank/DDBJ whole genome shotgun (WGS) entry which is preliminary data.</text>
</comment>
<sequence length="75" mass="8236">MQSRVSTSREGCSQPSTKASAAKTGESYECLIEVEKWLCSLGSEYCDSGKMRYIVIKSACALLLPHPFSSERDVV</sequence>
<protein>
    <submittedName>
        <fullName evidence="2">Uncharacterized protein</fullName>
    </submittedName>
</protein>
<dbReference type="EMBL" id="BPLR01011244">
    <property type="protein sequence ID" value="GIY45224.1"/>
    <property type="molecule type" value="Genomic_DNA"/>
</dbReference>
<feature type="region of interest" description="Disordered" evidence="1">
    <location>
        <begin position="1"/>
        <end position="24"/>
    </location>
</feature>
<dbReference type="Proteomes" id="UP001054945">
    <property type="component" value="Unassembled WGS sequence"/>
</dbReference>
<evidence type="ECO:0000313" key="2">
    <source>
        <dbReference type="EMBL" id="GIY45224.1"/>
    </source>
</evidence>
<evidence type="ECO:0000313" key="3">
    <source>
        <dbReference type="Proteomes" id="UP001054945"/>
    </source>
</evidence>
<feature type="compositionally biased region" description="Polar residues" evidence="1">
    <location>
        <begin position="1"/>
        <end position="19"/>
    </location>
</feature>
<proteinExistence type="predicted"/>
<keyword evidence="3" id="KW-1185">Reference proteome</keyword>
<dbReference type="AlphaFoldDB" id="A0AAV4THL0"/>